<gene>
    <name evidence="9" type="ORF">GTP23_07245</name>
</gene>
<keyword evidence="5 9" id="KW-0418">Kinase</keyword>
<name>A0A845HYM5_9BURK</name>
<dbReference type="Gene3D" id="1.10.287.130">
    <property type="match status" value="1"/>
</dbReference>
<dbReference type="InterPro" id="IPR003594">
    <property type="entry name" value="HATPase_dom"/>
</dbReference>
<evidence type="ECO:0000256" key="5">
    <source>
        <dbReference type="ARBA" id="ARBA00022777"/>
    </source>
</evidence>
<evidence type="ECO:0000259" key="8">
    <source>
        <dbReference type="PROSITE" id="PS50109"/>
    </source>
</evidence>
<dbReference type="PANTHER" id="PTHR43711:SF26">
    <property type="entry name" value="SENSOR HISTIDINE KINASE RCSC"/>
    <property type="match status" value="1"/>
</dbReference>
<dbReference type="EMBL" id="WWCL01000001">
    <property type="protein sequence ID" value="MYN44867.1"/>
    <property type="molecule type" value="Genomic_DNA"/>
</dbReference>
<dbReference type="EC" id="2.7.13.3" evidence="2"/>
<keyword evidence="10" id="KW-1185">Reference proteome</keyword>
<dbReference type="InterPro" id="IPR054327">
    <property type="entry name" value="His-kinase-like_sensor"/>
</dbReference>
<evidence type="ECO:0000256" key="6">
    <source>
        <dbReference type="ARBA" id="ARBA00023012"/>
    </source>
</evidence>
<sequence>MLQAVQRHLDARWVLALFALLLVSGIWGSTLWQLDQDQRRSIAVAEREAQDLVRLFDEHASRTISAADQAVTFLRHRYNSLGTRLDMKRELAEGLGPSDLYTLFTIVDEHADVVLSTQPFTTINLADRPHIRIHMQPGPDLLYVSQPVMGRVSRKWSIQLTRRIAKPDGSFNGVVVVSLDPQYFTRLYSDINVGTQGSIALIGEDGVVRARRVGNDDSRGQDIFNTPLFAAMQKNQRGTVLQSGPIDQRKRFYAYSHLPGVPLYALVGIDYEEALADYHERRNLALTLAGVTSLVVLAFTVGIIVLIGRLIVSREQAHAANRAKSRFLSNMSHELRTPLNGILGYSELLQAEFANSHAGGFADAIHSCGIKLLGLVEAVLELSSLESGQTKLAPETAVLSELLHGALARQRGAAVNKGLKLELVNGNALPSHLICDRIKLMRVMDILLHNAIQATSSGSVQLQTDASASQLNFRVRDSGSGVPEALRPRLFEQFSTADDSASRARDSAGLGLAIAARLVELMGGKIALEHSDGQGSVFLFSIPFIRPPQIEAPAQPAANTKEAA</sequence>
<dbReference type="SMART" id="SM00387">
    <property type="entry name" value="HATPase_c"/>
    <property type="match status" value="1"/>
</dbReference>
<evidence type="ECO:0000256" key="1">
    <source>
        <dbReference type="ARBA" id="ARBA00000085"/>
    </source>
</evidence>
<dbReference type="GO" id="GO:0000155">
    <property type="term" value="F:phosphorelay sensor kinase activity"/>
    <property type="evidence" value="ECO:0007669"/>
    <property type="project" value="InterPro"/>
</dbReference>
<dbReference type="CDD" id="cd12914">
    <property type="entry name" value="PDC1_DGC_like"/>
    <property type="match status" value="1"/>
</dbReference>
<evidence type="ECO:0000313" key="9">
    <source>
        <dbReference type="EMBL" id="MYN44867.1"/>
    </source>
</evidence>
<accession>A0A845HYM5</accession>
<dbReference type="InterPro" id="IPR036890">
    <property type="entry name" value="HATPase_C_sf"/>
</dbReference>
<evidence type="ECO:0000256" key="3">
    <source>
        <dbReference type="ARBA" id="ARBA00022553"/>
    </source>
</evidence>
<dbReference type="InterPro" id="IPR005467">
    <property type="entry name" value="His_kinase_dom"/>
</dbReference>
<evidence type="ECO:0000313" key="10">
    <source>
        <dbReference type="Proteomes" id="UP000444316"/>
    </source>
</evidence>
<organism evidence="9 10">
    <name type="scientific">Duganella fentianensis</name>
    <dbReference type="NCBI Taxonomy" id="2692177"/>
    <lineage>
        <taxon>Bacteria</taxon>
        <taxon>Pseudomonadati</taxon>
        <taxon>Pseudomonadota</taxon>
        <taxon>Betaproteobacteria</taxon>
        <taxon>Burkholderiales</taxon>
        <taxon>Oxalobacteraceae</taxon>
        <taxon>Telluria group</taxon>
        <taxon>Duganella</taxon>
    </lineage>
</organism>
<dbReference type="InterPro" id="IPR004358">
    <property type="entry name" value="Sig_transdc_His_kin-like_C"/>
</dbReference>
<dbReference type="RefSeq" id="WP_161034456.1">
    <property type="nucleotide sequence ID" value="NZ_WWCL01000001.1"/>
</dbReference>
<proteinExistence type="predicted"/>
<keyword evidence="7" id="KW-0472">Membrane</keyword>
<dbReference type="Pfam" id="PF22588">
    <property type="entry name" value="dCache_1_like"/>
    <property type="match status" value="1"/>
</dbReference>
<evidence type="ECO:0000256" key="4">
    <source>
        <dbReference type="ARBA" id="ARBA00022679"/>
    </source>
</evidence>
<comment type="caution">
    <text evidence="9">The sequence shown here is derived from an EMBL/GenBank/DDBJ whole genome shotgun (WGS) entry which is preliminary data.</text>
</comment>
<dbReference type="Gene3D" id="3.30.450.20">
    <property type="entry name" value="PAS domain"/>
    <property type="match status" value="2"/>
</dbReference>
<dbReference type="PROSITE" id="PS50109">
    <property type="entry name" value="HIS_KIN"/>
    <property type="match status" value="1"/>
</dbReference>
<dbReference type="SUPFAM" id="SSF55874">
    <property type="entry name" value="ATPase domain of HSP90 chaperone/DNA topoisomerase II/histidine kinase"/>
    <property type="match status" value="1"/>
</dbReference>
<dbReference type="SMART" id="SM00388">
    <property type="entry name" value="HisKA"/>
    <property type="match status" value="1"/>
</dbReference>
<dbReference type="Pfam" id="PF00512">
    <property type="entry name" value="HisKA"/>
    <property type="match status" value="1"/>
</dbReference>
<comment type="catalytic activity">
    <reaction evidence="1">
        <text>ATP + protein L-histidine = ADP + protein N-phospho-L-histidine.</text>
        <dbReference type="EC" id="2.7.13.3"/>
    </reaction>
</comment>
<dbReference type="InterPro" id="IPR050736">
    <property type="entry name" value="Sensor_HK_Regulatory"/>
</dbReference>
<dbReference type="PRINTS" id="PR00344">
    <property type="entry name" value="BCTRLSENSOR"/>
</dbReference>
<evidence type="ECO:0000256" key="7">
    <source>
        <dbReference type="SAM" id="Phobius"/>
    </source>
</evidence>
<keyword evidence="7" id="KW-0812">Transmembrane</keyword>
<feature type="domain" description="Histidine kinase" evidence="8">
    <location>
        <begin position="330"/>
        <end position="546"/>
    </location>
</feature>
<dbReference type="Gene3D" id="3.30.565.10">
    <property type="entry name" value="Histidine kinase-like ATPase, C-terminal domain"/>
    <property type="match status" value="1"/>
</dbReference>
<evidence type="ECO:0000256" key="2">
    <source>
        <dbReference type="ARBA" id="ARBA00012438"/>
    </source>
</evidence>
<keyword evidence="6" id="KW-0902">Two-component regulatory system</keyword>
<reference evidence="9" key="1">
    <citation type="submission" date="2019-12" db="EMBL/GenBank/DDBJ databases">
        <title>Novel species isolated from a subtropical stream in China.</title>
        <authorList>
            <person name="Lu H."/>
        </authorList>
    </citation>
    <scope>NUCLEOTIDE SEQUENCE [LARGE SCALE GENOMIC DNA]</scope>
    <source>
        <strain evidence="9">FT93W</strain>
    </source>
</reference>
<dbReference type="SUPFAM" id="SSF47384">
    <property type="entry name" value="Homodimeric domain of signal transducing histidine kinase"/>
    <property type="match status" value="1"/>
</dbReference>
<keyword evidence="3" id="KW-0597">Phosphoprotein</keyword>
<keyword evidence="7" id="KW-1133">Transmembrane helix</keyword>
<protein>
    <recommendedName>
        <fullName evidence="2">histidine kinase</fullName>
        <ecNumber evidence="2">2.7.13.3</ecNumber>
    </recommendedName>
</protein>
<dbReference type="CDD" id="cd12915">
    <property type="entry name" value="PDC2_DGC_like"/>
    <property type="match status" value="1"/>
</dbReference>
<dbReference type="InterPro" id="IPR003661">
    <property type="entry name" value="HisK_dim/P_dom"/>
</dbReference>
<dbReference type="Pfam" id="PF02518">
    <property type="entry name" value="HATPase_c"/>
    <property type="match status" value="1"/>
</dbReference>
<dbReference type="CDD" id="cd00082">
    <property type="entry name" value="HisKA"/>
    <property type="match status" value="1"/>
</dbReference>
<dbReference type="AlphaFoldDB" id="A0A845HYM5"/>
<keyword evidence="4" id="KW-0808">Transferase</keyword>
<dbReference type="InterPro" id="IPR036097">
    <property type="entry name" value="HisK_dim/P_sf"/>
</dbReference>
<feature type="transmembrane region" description="Helical" evidence="7">
    <location>
        <begin position="284"/>
        <end position="312"/>
    </location>
</feature>
<dbReference type="PANTHER" id="PTHR43711">
    <property type="entry name" value="TWO-COMPONENT HISTIDINE KINASE"/>
    <property type="match status" value="1"/>
</dbReference>
<dbReference type="Proteomes" id="UP000444316">
    <property type="component" value="Unassembled WGS sequence"/>
</dbReference>